<evidence type="ECO:0000256" key="15">
    <source>
        <dbReference type="ARBA" id="ARBA00023136"/>
    </source>
</evidence>
<keyword evidence="9" id="KW-0444">Lipid biosynthesis</keyword>
<accession>A0AAX2AFG2</accession>
<feature type="transmembrane region" description="Helical" evidence="19">
    <location>
        <begin position="58"/>
        <end position="74"/>
    </location>
</feature>
<keyword evidence="8" id="KW-1003">Cell membrane</keyword>
<evidence type="ECO:0000256" key="3">
    <source>
        <dbReference type="ARBA" id="ARBA00005119"/>
    </source>
</evidence>
<dbReference type="AlphaFoldDB" id="A0AAX2AFG2"/>
<sequence>MSNLLSSSSTRIKTGVVLVLALLLIGYINSYFITWLFLGSLMIIAISESMKLFNVKNNIIFAFAIALWAIAYFYPSPEDLFFVLAVVYASILAYKRDIGKKLFLPLLYPAASFLFILALYNEYSMSSLLWLLVIVALTDTAAYFVGRSIGKRKFCATSPNKTIEGVIGGVLFGSLLGAFFAIEQLSYSDAFIISLFVSIASVFGDLFESYLKREANVKDSGNLFPGHGGVLDRTDGYLFASVLMLVILRVVA</sequence>
<evidence type="ECO:0000256" key="19">
    <source>
        <dbReference type="SAM" id="Phobius"/>
    </source>
</evidence>
<feature type="transmembrane region" description="Helical" evidence="19">
    <location>
        <begin position="191"/>
        <end position="211"/>
    </location>
</feature>
<evidence type="ECO:0000256" key="11">
    <source>
        <dbReference type="ARBA" id="ARBA00022692"/>
    </source>
</evidence>
<evidence type="ECO:0000256" key="13">
    <source>
        <dbReference type="ARBA" id="ARBA00022989"/>
    </source>
</evidence>
<protein>
    <recommendedName>
        <fullName evidence="7 18">Phosphatidate cytidylyltransferase</fullName>
        <ecNumber evidence="6 18">2.7.7.41</ecNumber>
    </recommendedName>
</protein>
<comment type="caution">
    <text evidence="20">The sequence shown here is derived from an EMBL/GenBank/DDBJ whole genome shotgun (WGS) entry which is preliminary data.</text>
</comment>
<feature type="transmembrane region" description="Helical" evidence="19">
    <location>
        <begin position="166"/>
        <end position="185"/>
    </location>
</feature>
<evidence type="ECO:0000256" key="16">
    <source>
        <dbReference type="ARBA" id="ARBA00023209"/>
    </source>
</evidence>
<keyword evidence="11 18" id="KW-0812">Transmembrane</keyword>
<dbReference type="RefSeq" id="WP_114840760.1">
    <property type="nucleotide sequence ID" value="NZ_CP031219.1"/>
</dbReference>
<keyword evidence="10 18" id="KW-0808">Transferase</keyword>
<feature type="transmembrane region" description="Helical" evidence="19">
    <location>
        <begin position="80"/>
        <end position="95"/>
    </location>
</feature>
<evidence type="ECO:0000256" key="6">
    <source>
        <dbReference type="ARBA" id="ARBA00012487"/>
    </source>
</evidence>
<evidence type="ECO:0000313" key="20">
    <source>
        <dbReference type="EMBL" id="RXK15479.1"/>
    </source>
</evidence>
<dbReference type="GO" id="GO:0004605">
    <property type="term" value="F:phosphatidate cytidylyltransferase activity"/>
    <property type="evidence" value="ECO:0007669"/>
    <property type="project" value="UniProtKB-EC"/>
</dbReference>
<gene>
    <name evidence="20" type="ORF">CP985_08075</name>
</gene>
<dbReference type="PANTHER" id="PTHR46382">
    <property type="entry name" value="PHOSPHATIDATE CYTIDYLYLTRANSFERASE"/>
    <property type="match status" value="1"/>
</dbReference>
<comment type="catalytic activity">
    <reaction evidence="1 18">
        <text>a 1,2-diacyl-sn-glycero-3-phosphate + CTP + H(+) = a CDP-1,2-diacyl-sn-glycerol + diphosphate</text>
        <dbReference type="Rhea" id="RHEA:16229"/>
        <dbReference type="ChEBI" id="CHEBI:15378"/>
        <dbReference type="ChEBI" id="CHEBI:33019"/>
        <dbReference type="ChEBI" id="CHEBI:37563"/>
        <dbReference type="ChEBI" id="CHEBI:58332"/>
        <dbReference type="ChEBI" id="CHEBI:58608"/>
        <dbReference type="EC" id="2.7.7.41"/>
    </reaction>
</comment>
<comment type="pathway">
    <text evidence="3 18">Phospholipid metabolism; CDP-diacylglycerol biosynthesis; CDP-diacylglycerol from sn-glycerol 3-phosphate: step 3/3.</text>
</comment>
<comment type="subcellular location">
    <subcellularLocation>
        <location evidence="2">Cell membrane</location>
        <topology evidence="2">Multi-pass membrane protein</topology>
    </subcellularLocation>
</comment>
<keyword evidence="16" id="KW-0594">Phospholipid biosynthesis</keyword>
<organism evidence="20 21">
    <name type="scientific">Malaciobacter mytili LMG 24559</name>
    <dbReference type="NCBI Taxonomy" id="1032238"/>
    <lineage>
        <taxon>Bacteria</taxon>
        <taxon>Pseudomonadati</taxon>
        <taxon>Campylobacterota</taxon>
        <taxon>Epsilonproteobacteria</taxon>
        <taxon>Campylobacterales</taxon>
        <taxon>Arcobacteraceae</taxon>
        <taxon>Malaciobacter</taxon>
    </lineage>
</organism>
<evidence type="ECO:0000256" key="14">
    <source>
        <dbReference type="ARBA" id="ARBA00023098"/>
    </source>
</evidence>
<evidence type="ECO:0000256" key="1">
    <source>
        <dbReference type="ARBA" id="ARBA00001698"/>
    </source>
</evidence>
<evidence type="ECO:0000256" key="8">
    <source>
        <dbReference type="ARBA" id="ARBA00022475"/>
    </source>
</evidence>
<keyword evidence="21" id="KW-1185">Reference proteome</keyword>
<evidence type="ECO:0000256" key="5">
    <source>
        <dbReference type="ARBA" id="ARBA00010185"/>
    </source>
</evidence>
<reference evidence="20 21" key="1">
    <citation type="submission" date="2017-09" db="EMBL/GenBank/DDBJ databases">
        <title>Genomics of the genus Arcobacter.</title>
        <authorList>
            <person name="Perez-Cataluna A."/>
            <person name="Figueras M.J."/>
            <person name="Salas-Masso N."/>
        </authorList>
    </citation>
    <scope>NUCLEOTIDE SEQUENCE [LARGE SCALE GENOMIC DNA]</scope>
    <source>
        <strain evidence="20 21">CECT 7386</strain>
    </source>
</reference>
<dbReference type="GO" id="GO:0005886">
    <property type="term" value="C:plasma membrane"/>
    <property type="evidence" value="ECO:0007669"/>
    <property type="project" value="UniProtKB-SubCell"/>
</dbReference>
<evidence type="ECO:0000256" key="17">
    <source>
        <dbReference type="ARBA" id="ARBA00023264"/>
    </source>
</evidence>
<keyword evidence="14" id="KW-0443">Lipid metabolism</keyword>
<dbReference type="EMBL" id="NXID01000027">
    <property type="protein sequence ID" value="RXK15479.1"/>
    <property type="molecule type" value="Genomic_DNA"/>
</dbReference>
<feature type="transmembrane region" description="Helical" evidence="19">
    <location>
        <begin position="20"/>
        <end position="46"/>
    </location>
</feature>
<comment type="similarity">
    <text evidence="5 18">Belongs to the CDS family.</text>
</comment>
<comment type="pathway">
    <text evidence="4">Lipid metabolism.</text>
</comment>
<evidence type="ECO:0000256" key="4">
    <source>
        <dbReference type="ARBA" id="ARBA00005189"/>
    </source>
</evidence>
<dbReference type="Pfam" id="PF01148">
    <property type="entry name" value="CTP_transf_1"/>
    <property type="match status" value="1"/>
</dbReference>
<dbReference type="EC" id="2.7.7.41" evidence="6 18"/>
<dbReference type="InterPro" id="IPR000374">
    <property type="entry name" value="PC_trans"/>
</dbReference>
<dbReference type="PANTHER" id="PTHR46382:SF1">
    <property type="entry name" value="PHOSPHATIDATE CYTIDYLYLTRANSFERASE"/>
    <property type="match status" value="1"/>
</dbReference>
<evidence type="ECO:0000256" key="12">
    <source>
        <dbReference type="ARBA" id="ARBA00022695"/>
    </source>
</evidence>
<dbReference type="Proteomes" id="UP000290092">
    <property type="component" value="Unassembled WGS sequence"/>
</dbReference>
<proteinExistence type="inferred from homology"/>
<evidence type="ECO:0000256" key="7">
    <source>
        <dbReference type="ARBA" id="ARBA00019373"/>
    </source>
</evidence>
<evidence type="ECO:0000313" key="21">
    <source>
        <dbReference type="Proteomes" id="UP000290092"/>
    </source>
</evidence>
<evidence type="ECO:0000256" key="10">
    <source>
        <dbReference type="ARBA" id="ARBA00022679"/>
    </source>
</evidence>
<keyword evidence="13 19" id="KW-1133">Transmembrane helix</keyword>
<keyword evidence="17" id="KW-1208">Phospholipid metabolism</keyword>
<dbReference type="KEGG" id="amyt:AMYT_0249"/>
<keyword evidence="12 18" id="KW-0548">Nucleotidyltransferase</keyword>
<evidence type="ECO:0000256" key="18">
    <source>
        <dbReference type="RuleBase" id="RU003938"/>
    </source>
</evidence>
<dbReference type="GO" id="GO:0016024">
    <property type="term" value="P:CDP-diacylglycerol biosynthetic process"/>
    <property type="evidence" value="ECO:0007669"/>
    <property type="project" value="TreeGrafter"/>
</dbReference>
<evidence type="ECO:0000256" key="2">
    <source>
        <dbReference type="ARBA" id="ARBA00004651"/>
    </source>
</evidence>
<feature type="transmembrane region" description="Helical" evidence="19">
    <location>
        <begin position="127"/>
        <end position="145"/>
    </location>
</feature>
<feature type="transmembrane region" description="Helical" evidence="19">
    <location>
        <begin position="102"/>
        <end position="121"/>
    </location>
</feature>
<keyword evidence="15 19" id="KW-0472">Membrane</keyword>
<name>A0AAX2AFG2_9BACT</name>
<evidence type="ECO:0000256" key="9">
    <source>
        <dbReference type="ARBA" id="ARBA00022516"/>
    </source>
</evidence>
<dbReference type="PROSITE" id="PS01315">
    <property type="entry name" value="CDS"/>
    <property type="match status" value="1"/>
</dbReference>